<reference evidence="1" key="2">
    <citation type="submission" date="2018-05" db="EMBL/GenBank/DDBJ databases">
        <title>OpunRS2 (Oryza punctata Reference Sequence Version 2).</title>
        <authorList>
            <person name="Zhang J."/>
            <person name="Kudrna D."/>
            <person name="Lee S."/>
            <person name="Talag J."/>
            <person name="Welchert J."/>
            <person name="Wing R.A."/>
        </authorList>
    </citation>
    <scope>NUCLEOTIDE SEQUENCE [LARGE SCALE GENOMIC DNA]</scope>
</reference>
<accession>A0A0E0L1F9</accession>
<keyword evidence="2" id="KW-1185">Reference proteome</keyword>
<protein>
    <submittedName>
        <fullName evidence="1">Uncharacterized protein</fullName>
    </submittedName>
</protein>
<dbReference type="HOGENOM" id="CLU_3419778_0_0_1"/>
<dbReference type="Proteomes" id="UP000026962">
    <property type="component" value="Chromosome 5"/>
</dbReference>
<evidence type="ECO:0000313" key="2">
    <source>
        <dbReference type="Proteomes" id="UP000026962"/>
    </source>
</evidence>
<dbReference type="AlphaFoldDB" id="A0A0E0L1F9"/>
<organism evidence="1">
    <name type="scientific">Oryza punctata</name>
    <name type="common">Red rice</name>
    <dbReference type="NCBI Taxonomy" id="4537"/>
    <lineage>
        <taxon>Eukaryota</taxon>
        <taxon>Viridiplantae</taxon>
        <taxon>Streptophyta</taxon>
        <taxon>Embryophyta</taxon>
        <taxon>Tracheophyta</taxon>
        <taxon>Spermatophyta</taxon>
        <taxon>Magnoliopsida</taxon>
        <taxon>Liliopsida</taxon>
        <taxon>Poales</taxon>
        <taxon>Poaceae</taxon>
        <taxon>BOP clade</taxon>
        <taxon>Oryzoideae</taxon>
        <taxon>Oryzeae</taxon>
        <taxon>Oryzinae</taxon>
        <taxon>Oryza</taxon>
    </lineage>
</organism>
<dbReference type="EnsemblPlants" id="OPUNC05G11340.1">
    <property type="protein sequence ID" value="OPUNC05G11340.1"/>
    <property type="gene ID" value="OPUNC05G11340"/>
</dbReference>
<name>A0A0E0L1F9_ORYPU</name>
<dbReference type="Gramene" id="OPUNC05G11340.1">
    <property type="protein sequence ID" value="OPUNC05G11340.1"/>
    <property type="gene ID" value="OPUNC05G11340"/>
</dbReference>
<proteinExistence type="predicted"/>
<sequence length="25" mass="2602">MSTPAATSESQAAATPTLELFHAIR</sequence>
<evidence type="ECO:0000313" key="1">
    <source>
        <dbReference type="EnsemblPlants" id="OPUNC05G11340.1"/>
    </source>
</evidence>
<reference evidence="1" key="1">
    <citation type="submission" date="2015-04" db="UniProtKB">
        <authorList>
            <consortium name="EnsemblPlants"/>
        </authorList>
    </citation>
    <scope>IDENTIFICATION</scope>
</reference>